<dbReference type="GeneID" id="105995293"/>
<dbReference type="Pfam" id="PF04103">
    <property type="entry name" value="CD20"/>
    <property type="match status" value="1"/>
</dbReference>
<dbReference type="PANTHER" id="PTHR23320">
    <property type="entry name" value="MEMBRANE-SPANNING 4-DOMAINS SUBFAMILY A MS4A -RELATED"/>
    <property type="match status" value="1"/>
</dbReference>
<dbReference type="InterPro" id="IPR007237">
    <property type="entry name" value="CD20-like"/>
</dbReference>
<dbReference type="InterPro" id="IPR030417">
    <property type="entry name" value="MS4A"/>
</dbReference>
<comment type="subcellular location">
    <subcellularLocation>
        <location evidence="1">Membrane</location>
        <topology evidence="1">Multi-pass membrane protein</topology>
    </subcellularLocation>
</comment>
<evidence type="ECO:0000313" key="7">
    <source>
        <dbReference type="Proteomes" id="UP000081671"/>
    </source>
</evidence>
<keyword evidence="4 6" id="KW-1133">Transmembrane helix</keyword>
<evidence type="ECO:0000256" key="3">
    <source>
        <dbReference type="ARBA" id="ARBA00022692"/>
    </source>
</evidence>
<dbReference type="PANTHER" id="PTHR23320:SF128">
    <property type="entry name" value="MEMBRANE-SPANNING 4-DOMAINS SUBFAMILY A MEMBER 4A"/>
    <property type="match status" value="1"/>
</dbReference>
<dbReference type="OrthoDB" id="10071849at2759"/>
<dbReference type="GO" id="GO:0005886">
    <property type="term" value="C:plasma membrane"/>
    <property type="evidence" value="ECO:0007669"/>
    <property type="project" value="TreeGrafter"/>
</dbReference>
<evidence type="ECO:0000256" key="1">
    <source>
        <dbReference type="ARBA" id="ARBA00004141"/>
    </source>
</evidence>
<accession>A0A1S3G6K7</accession>
<evidence type="ECO:0000256" key="4">
    <source>
        <dbReference type="ARBA" id="ARBA00022989"/>
    </source>
</evidence>
<gene>
    <name evidence="8" type="primary">LOC105995293</name>
</gene>
<evidence type="ECO:0000256" key="6">
    <source>
        <dbReference type="SAM" id="Phobius"/>
    </source>
</evidence>
<dbReference type="RefSeq" id="XP_012884456.1">
    <property type="nucleotide sequence ID" value="XM_013029002.1"/>
</dbReference>
<evidence type="ECO:0000313" key="8">
    <source>
        <dbReference type="RefSeq" id="XP_012884456.1"/>
    </source>
</evidence>
<feature type="transmembrane region" description="Helical" evidence="6">
    <location>
        <begin position="200"/>
        <end position="221"/>
    </location>
</feature>
<sequence length="314" mass="34080">MGGKDWQVPLIEVVVKLRNPTLLTHKAPINGYPDTNMVKASGSKWKEQEVETQMAPKPEIIRQHQIWITYRGPEGRFWNTILNISAAMIAMQSLGETTLEAGFGVPQEGQPAALHSYLWKGLAEKFLRGEPKVLGVVQIMTALMNLSMGIIMMRTTLPFYRLAPISVYFGFTIWGSVMFIISGSLTVAARIRTIRSLVQCSVVLNTVASVFAAAGIIISALSLRISLQDYSYGHISSSESFILLLGLDGMVLMLSVLEFCIAVSLSAFGCKATCCNPGGVVLVLPSDLHTVKATSPAPFEGNLHATSKSTTDLS</sequence>
<feature type="transmembrane region" description="Helical" evidence="6">
    <location>
        <begin position="133"/>
        <end position="153"/>
    </location>
</feature>
<dbReference type="GO" id="GO:0005794">
    <property type="term" value="C:Golgi apparatus"/>
    <property type="evidence" value="ECO:0007669"/>
    <property type="project" value="TreeGrafter"/>
</dbReference>
<evidence type="ECO:0000256" key="2">
    <source>
        <dbReference type="ARBA" id="ARBA00009565"/>
    </source>
</evidence>
<keyword evidence="7" id="KW-1185">Reference proteome</keyword>
<organism evidence="7 8">
    <name type="scientific">Dipodomys ordii</name>
    <name type="common">Ord's kangaroo rat</name>
    <dbReference type="NCBI Taxonomy" id="10020"/>
    <lineage>
        <taxon>Eukaryota</taxon>
        <taxon>Metazoa</taxon>
        <taxon>Chordata</taxon>
        <taxon>Craniata</taxon>
        <taxon>Vertebrata</taxon>
        <taxon>Euteleostomi</taxon>
        <taxon>Mammalia</taxon>
        <taxon>Eutheria</taxon>
        <taxon>Euarchontoglires</taxon>
        <taxon>Glires</taxon>
        <taxon>Rodentia</taxon>
        <taxon>Castorimorpha</taxon>
        <taxon>Heteromyidae</taxon>
        <taxon>Dipodomyinae</taxon>
        <taxon>Dipodomys</taxon>
    </lineage>
</organism>
<dbReference type="InParanoid" id="A0A1S3G6K7"/>
<reference evidence="8" key="1">
    <citation type="submission" date="2025-08" db="UniProtKB">
        <authorList>
            <consortium name="RefSeq"/>
        </authorList>
    </citation>
    <scope>IDENTIFICATION</scope>
    <source>
        <tissue evidence="8">Kidney</tissue>
    </source>
</reference>
<comment type="similarity">
    <text evidence="2">Belongs to the MS4A family.</text>
</comment>
<keyword evidence="3 6" id="KW-0812">Transmembrane</keyword>
<feature type="transmembrane region" description="Helical" evidence="6">
    <location>
        <begin position="241"/>
        <end position="263"/>
    </location>
</feature>
<dbReference type="KEGG" id="dord:105995293"/>
<keyword evidence="5 6" id="KW-0472">Membrane</keyword>
<proteinExistence type="inferred from homology"/>
<protein>
    <submittedName>
        <fullName evidence="8">Membrane-spanning 4-domains subfamily A member 4A-like</fullName>
    </submittedName>
</protein>
<dbReference type="Proteomes" id="UP000081671">
    <property type="component" value="Unplaced"/>
</dbReference>
<evidence type="ECO:0000256" key="5">
    <source>
        <dbReference type="ARBA" id="ARBA00023136"/>
    </source>
</evidence>
<name>A0A1S3G6K7_DIPOR</name>
<dbReference type="AlphaFoldDB" id="A0A1S3G6K7"/>
<feature type="transmembrane region" description="Helical" evidence="6">
    <location>
        <begin position="165"/>
        <end position="188"/>
    </location>
</feature>